<dbReference type="OrthoDB" id="952271at2759"/>
<organism evidence="10 11">
    <name type="scientific">Zizania palustris</name>
    <name type="common">Northern wild rice</name>
    <dbReference type="NCBI Taxonomy" id="103762"/>
    <lineage>
        <taxon>Eukaryota</taxon>
        <taxon>Viridiplantae</taxon>
        <taxon>Streptophyta</taxon>
        <taxon>Embryophyta</taxon>
        <taxon>Tracheophyta</taxon>
        <taxon>Spermatophyta</taxon>
        <taxon>Magnoliopsida</taxon>
        <taxon>Liliopsida</taxon>
        <taxon>Poales</taxon>
        <taxon>Poaceae</taxon>
        <taxon>BOP clade</taxon>
        <taxon>Oryzoideae</taxon>
        <taxon>Oryzeae</taxon>
        <taxon>Zizaniinae</taxon>
        <taxon>Zizania</taxon>
    </lineage>
</organism>
<dbReference type="InterPro" id="IPR011765">
    <property type="entry name" value="Pept_M16_N"/>
</dbReference>
<keyword evidence="4" id="KW-0479">Metal-binding</keyword>
<evidence type="ECO:0000256" key="8">
    <source>
        <dbReference type="SAM" id="MobiDB-lite"/>
    </source>
</evidence>
<reference evidence="10" key="2">
    <citation type="submission" date="2021-02" db="EMBL/GenBank/DDBJ databases">
        <authorList>
            <person name="Kimball J.A."/>
            <person name="Haas M.W."/>
            <person name="Macchietto M."/>
            <person name="Kono T."/>
            <person name="Duquette J."/>
            <person name="Shao M."/>
        </authorList>
    </citation>
    <scope>NUCLEOTIDE SEQUENCE</scope>
    <source>
        <tissue evidence="10">Fresh leaf tissue</tissue>
    </source>
</reference>
<keyword evidence="7" id="KW-0482">Metalloprotease</keyword>
<feature type="compositionally biased region" description="Acidic residues" evidence="8">
    <location>
        <begin position="99"/>
        <end position="143"/>
    </location>
</feature>
<dbReference type="GO" id="GO:0005829">
    <property type="term" value="C:cytosol"/>
    <property type="evidence" value="ECO:0007669"/>
    <property type="project" value="TreeGrafter"/>
</dbReference>
<comment type="caution">
    <text evidence="10">The sequence shown here is derived from an EMBL/GenBank/DDBJ whole genome shotgun (WGS) entry which is preliminary data.</text>
</comment>
<proteinExistence type="inferred from homology"/>
<dbReference type="AlphaFoldDB" id="A0A8J6BXU5"/>
<dbReference type="PANTHER" id="PTHR43690:SF18">
    <property type="entry name" value="INSULIN-DEGRADING ENZYME-RELATED"/>
    <property type="match status" value="1"/>
</dbReference>
<reference evidence="10" key="1">
    <citation type="journal article" date="2021" name="bioRxiv">
        <title>Whole Genome Assembly and Annotation of Northern Wild Rice, Zizania palustris L., Supports a Whole Genome Duplication in the Zizania Genus.</title>
        <authorList>
            <person name="Haas M."/>
            <person name="Kono T."/>
            <person name="Macchietto M."/>
            <person name="Millas R."/>
            <person name="McGilp L."/>
            <person name="Shao M."/>
            <person name="Duquette J."/>
            <person name="Hirsch C.N."/>
            <person name="Kimball J."/>
        </authorList>
    </citation>
    <scope>NUCLEOTIDE SEQUENCE</scope>
    <source>
        <tissue evidence="10">Fresh leaf tissue</tissue>
    </source>
</reference>
<gene>
    <name evidence="10" type="ORF">GUJ93_ZPchr0013g34777</name>
</gene>
<evidence type="ECO:0000256" key="1">
    <source>
        <dbReference type="ARBA" id="ARBA00001947"/>
    </source>
</evidence>
<dbReference type="PANTHER" id="PTHR43690">
    <property type="entry name" value="NARDILYSIN"/>
    <property type="match status" value="1"/>
</dbReference>
<name>A0A8J6BXU5_ZIZPA</name>
<keyword evidence="6" id="KW-0862">Zinc</keyword>
<dbReference type="GO" id="GO:0006508">
    <property type="term" value="P:proteolysis"/>
    <property type="evidence" value="ECO:0007669"/>
    <property type="project" value="UniProtKB-KW"/>
</dbReference>
<evidence type="ECO:0000259" key="9">
    <source>
        <dbReference type="Pfam" id="PF00675"/>
    </source>
</evidence>
<evidence type="ECO:0000256" key="5">
    <source>
        <dbReference type="ARBA" id="ARBA00022801"/>
    </source>
</evidence>
<evidence type="ECO:0000256" key="3">
    <source>
        <dbReference type="ARBA" id="ARBA00022670"/>
    </source>
</evidence>
<evidence type="ECO:0000313" key="11">
    <source>
        <dbReference type="Proteomes" id="UP000729402"/>
    </source>
</evidence>
<dbReference type="GO" id="GO:0004222">
    <property type="term" value="F:metalloendopeptidase activity"/>
    <property type="evidence" value="ECO:0007669"/>
    <property type="project" value="InterPro"/>
</dbReference>
<keyword evidence="11" id="KW-1185">Reference proteome</keyword>
<keyword evidence="5" id="KW-0378">Hydrolase</keyword>
<protein>
    <recommendedName>
        <fullName evidence="9">Peptidase M16 N-terminal domain-containing protein</fullName>
    </recommendedName>
</protein>
<feature type="compositionally biased region" description="Basic and acidic residues" evidence="8">
    <location>
        <begin position="144"/>
        <end position="153"/>
    </location>
</feature>
<evidence type="ECO:0000256" key="2">
    <source>
        <dbReference type="ARBA" id="ARBA00007261"/>
    </source>
</evidence>
<dbReference type="PROSITE" id="PS00143">
    <property type="entry name" value="INSULINASE"/>
    <property type="match status" value="1"/>
</dbReference>
<evidence type="ECO:0000256" key="7">
    <source>
        <dbReference type="ARBA" id="ARBA00023049"/>
    </source>
</evidence>
<feature type="region of interest" description="Disordered" evidence="8">
    <location>
        <begin position="86"/>
        <end position="155"/>
    </location>
</feature>
<dbReference type="Pfam" id="PF00675">
    <property type="entry name" value="Peptidase_M16"/>
    <property type="match status" value="1"/>
</dbReference>
<dbReference type="FunFam" id="3.30.830.10:FF:000012">
    <property type="entry name" value="Protease 3"/>
    <property type="match status" value="1"/>
</dbReference>
<feature type="domain" description="Peptidase M16 N-terminal" evidence="9">
    <location>
        <begin position="159"/>
        <end position="289"/>
    </location>
</feature>
<dbReference type="Proteomes" id="UP000729402">
    <property type="component" value="Unassembled WGS sequence"/>
</dbReference>
<evidence type="ECO:0000256" key="4">
    <source>
        <dbReference type="ARBA" id="ARBA00022723"/>
    </source>
</evidence>
<dbReference type="InterPro" id="IPR001431">
    <property type="entry name" value="Pept_M16_Zn_BS"/>
</dbReference>
<sequence>MKIRGEANKRAEAAALLLSPHSSQVPTLAHLARVSAGSGEAEMAEVAASRDDELVIKSPNDDRSYRLLRLANGLCALLVHDPEIYPDGYPDPHGTTPHEDEDMGEEDDEGEDEDEEYSDEDGEDDDEDEDGEDDEEEEGDDESEPKRRKDKGNSEPLFKKAAASMCVGMGSFADPPKAQGLAHFLEHMLFMGSSEFPDENEYDSYLSKHGGSSNAFTETEYTCYHFEVKREYLKGALDRFSQFFVSPLVKADAMDREILAVDSEFNQVLQSDSCRLYQLQSHTCSQGHPLNRFTWGNKKSLVDAMGSGINLREEILQMYMNNYHGGMMKLVIIGGEPLDILEGWTMELFKAVRDVHSLCLSWTLPCLHKEYMKKPEDYLAHLLGHGK</sequence>
<dbReference type="InterPro" id="IPR050626">
    <property type="entry name" value="Peptidase_M16"/>
</dbReference>
<comment type="cofactor">
    <cofactor evidence="1">
        <name>Zn(2+)</name>
        <dbReference type="ChEBI" id="CHEBI:29105"/>
    </cofactor>
</comment>
<keyword evidence="3" id="KW-0645">Protease</keyword>
<evidence type="ECO:0000313" key="10">
    <source>
        <dbReference type="EMBL" id="KAG8096055.1"/>
    </source>
</evidence>
<comment type="similarity">
    <text evidence="2">Belongs to the peptidase M16 family.</text>
</comment>
<accession>A0A8J6BXU5</accession>
<dbReference type="EMBL" id="JAAALK010000079">
    <property type="protein sequence ID" value="KAG8096055.1"/>
    <property type="molecule type" value="Genomic_DNA"/>
</dbReference>
<evidence type="ECO:0000256" key="6">
    <source>
        <dbReference type="ARBA" id="ARBA00022833"/>
    </source>
</evidence>
<dbReference type="GO" id="GO:0046872">
    <property type="term" value="F:metal ion binding"/>
    <property type="evidence" value="ECO:0007669"/>
    <property type="project" value="UniProtKB-KW"/>
</dbReference>